<feature type="region of interest" description="Disordered" evidence="1">
    <location>
        <begin position="58"/>
        <end position="118"/>
    </location>
</feature>
<reference evidence="2" key="1">
    <citation type="submission" date="2020-02" db="EMBL/GenBank/DDBJ databases">
        <authorList>
            <person name="Yang M."/>
            <person name="Wang G."/>
        </authorList>
    </citation>
    <scope>NUCLEOTIDE SEQUENCE</scope>
</reference>
<evidence type="ECO:0000313" key="2">
    <source>
        <dbReference type="EMBL" id="QQD86172.1"/>
    </source>
</evidence>
<proteinExistence type="predicted"/>
<feature type="compositionally biased region" description="Low complexity" evidence="1">
    <location>
        <begin position="14"/>
        <end position="32"/>
    </location>
</feature>
<evidence type="ECO:0000256" key="1">
    <source>
        <dbReference type="SAM" id="MobiDB-lite"/>
    </source>
</evidence>
<organism evidence="2">
    <name type="scientific">Botryosphaeria dothidea botrexvirus 1</name>
    <dbReference type="NCBI Taxonomy" id="2785370"/>
    <lineage>
        <taxon>Viruses</taxon>
        <taxon>Riboviria</taxon>
        <taxon>Orthornavirae</taxon>
        <taxon>Kitrinoviricota</taxon>
        <taxon>Alsuviricetes</taxon>
        <taxon>Tymovirales</taxon>
        <taxon>Alphaflexiviridae</taxon>
        <taxon>Botrexvirus</taxon>
    </lineage>
</organism>
<sequence length="146" mass="15440">MFFPLLKPCHSGGPTTARPTSAISTRSTSAAAWESPTPVRTHAAETQSATSYTVLMTASSTASRTNPATGITTARTTTYKASDAPSRTSNARSGTPRPPVTASPRSWPMSGRTREIRRSPFSTSCVCATASWKRVATASSKNSRRS</sequence>
<feature type="compositionally biased region" description="Low complexity" evidence="1">
    <location>
        <begin position="65"/>
        <end position="81"/>
    </location>
</feature>
<name>A0A7T4X3X6_9VIRU</name>
<feature type="region of interest" description="Disordered" evidence="1">
    <location>
        <begin position="1"/>
        <end position="46"/>
    </location>
</feature>
<accession>A0A7T4X3X6</accession>
<dbReference type="EMBL" id="MT103578">
    <property type="protein sequence ID" value="QQD86172.1"/>
    <property type="molecule type" value="Genomic_RNA"/>
</dbReference>
<protein>
    <submittedName>
        <fullName evidence="2">P15</fullName>
    </submittedName>
</protein>